<dbReference type="Pfam" id="PF19560">
    <property type="entry name" value="DUF6082"/>
    <property type="match status" value="1"/>
</dbReference>
<gene>
    <name evidence="3" type="ORF">HGB48_07235</name>
</gene>
<feature type="coiled-coil region" evidence="1">
    <location>
        <begin position="70"/>
        <end position="97"/>
    </location>
</feature>
<protein>
    <submittedName>
        <fullName evidence="3">Uncharacterized protein</fullName>
    </submittedName>
</protein>
<keyword evidence="2" id="KW-0812">Transmembrane</keyword>
<comment type="caution">
    <text evidence="3">The sequence shown here is derived from an EMBL/GenBank/DDBJ whole genome shotgun (WGS) entry which is preliminary data.</text>
</comment>
<evidence type="ECO:0000313" key="4">
    <source>
        <dbReference type="Proteomes" id="UP000579250"/>
    </source>
</evidence>
<dbReference type="PROSITE" id="PS51257">
    <property type="entry name" value="PROKAR_LIPOPROTEIN"/>
    <property type="match status" value="1"/>
</dbReference>
<name>A0A846YRT9_9ACTN</name>
<evidence type="ECO:0000256" key="2">
    <source>
        <dbReference type="SAM" id="Phobius"/>
    </source>
</evidence>
<sequence>MTGRMRRALPMSLAITAGLLIVVSCILVPVLLLLRLDDDQLSRWSDIGQAISPIAVFFSGAAFLGITAALLMQGRELRNQREELRIAQEEQARSSELAMRELHTDLIKMAIEDSELRSVWPAPAPGEQTTRKDHYCNLILNLQKVAYETHTIELPELRNALRFLMTSPDMRAFWTRSRQSRVSITDGDDAEDTFTAEVDAAYTDTIAP</sequence>
<organism evidence="3 4">
    <name type="scientific">Actinomadura latina</name>
    <dbReference type="NCBI Taxonomy" id="163603"/>
    <lineage>
        <taxon>Bacteria</taxon>
        <taxon>Bacillati</taxon>
        <taxon>Actinomycetota</taxon>
        <taxon>Actinomycetes</taxon>
        <taxon>Streptosporangiales</taxon>
        <taxon>Thermomonosporaceae</taxon>
        <taxon>Actinomadura</taxon>
    </lineage>
</organism>
<keyword evidence="2" id="KW-1133">Transmembrane helix</keyword>
<evidence type="ECO:0000256" key="1">
    <source>
        <dbReference type="SAM" id="Coils"/>
    </source>
</evidence>
<dbReference type="AlphaFoldDB" id="A0A846YRT9"/>
<proteinExistence type="predicted"/>
<accession>A0A846YRT9</accession>
<reference evidence="3 4" key="1">
    <citation type="submission" date="2020-04" db="EMBL/GenBank/DDBJ databases">
        <title>MicrobeNet Type strains.</title>
        <authorList>
            <person name="Nicholson A.C."/>
        </authorList>
    </citation>
    <scope>NUCLEOTIDE SEQUENCE [LARGE SCALE GENOMIC DNA]</scope>
    <source>
        <strain evidence="3 4">ATCC BAA-277</strain>
    </source>
</reference>
<keyword evidence="2" id="KW-0472">Membrane</keyword>
<dbReference type="Proteomes" id="UP000579250">
    <property type="component" value="Unassembled WGS sequence"/>
</dbReference>
<feature type="transmembrane region" description="Helical" evidence="2">
    <location>
        <begin position="12"/>
        <end position="34"/>
    </location>
</feature>
<dbReference type="EMBL" id="JAAXPI010000006">
    <property type="protein sequence ID" value="NKZ03540.1"/>
    <property type="molecule type" value="Genomic_DNA"/>
</dbReference>
<keyword evidence="4" id="KW-1185">Reference proteome</keyword>
<keyword evidence="1" id="KW-0175">Coiled coil</keyword>
<evidence type="ECO:0000313" key="3">
    <source>
        <dbReference type="EMBL" id="NKZ03540.1"/>
    </source>
</evidence>
<dbReference type="InterPro" id="IPR045728">
    <property type="entry name" value="DUF6082"/>
</dbReference>
<feature type="transmembrane region" description="Helical" evidence="2">
    <location>
        <begin position="54"/>
        <end position="72"/>
    </location>
</feature>